<reference evidence="2" key="1">
    <citation type="journal article" date="2012" name="Science">
        <title>The Paleozoic origin of enzymatic lignin decomposition reconstructed from 31 fungal genomes.</title>
        <authorList>
            <person name="Floudas D."/>
            <person name="Binder M."/>
            <person name="Riley R."/>
            <person name="Barry K."/>
            <person name="Blanchette R.A."/>
            <person name="Henrissat B."/>
            <person name="Martinez A.T."/>
            <person name="Otillar R."/>
            <person name="Spatafora J.W."/>
            <person name="Yadav J.S."/>
            <person name="Aerts A."/>
            <person name="Benoit I."/>
            <person name="Boyd A."/>
            <person name="Carlson A."/>
            <person name="Copeland A."/>
            <person name="Coutinho P.M."/>
            <person name="de Vries R.P."/>
            <person name="Ferreira P."/>
            <person name="Findley K."/>
            <person name="Foster B."/>
            <person name="Gaskell J."/>
            <person name="Glotzer D."/>
            <person name="Gorecki P."/>
            <person name="Heitman J."/>
            <person name="Hesse C."/>
            <person name="Hori C."/>
            <person name="Igarashi K."/>
            <person name="Jurgens J.A."/>
            <person name="Kallen N."/>
            <person name="Kersten P."/>
            <person name="Kohler A."/>
            <person name="Kuees U."/>
            <person name="Kumar T.K.A."/>
            <person name="Kuo A."/>
            <person name="LaButti K."/>
            <person name="Larrondo L.F."/>
            <person name="Lindquist E."/>
            <person name="Ling A."/>
            <person name="Lombard V."/>
            <person name="Lucas S."/>
            <person name="Lundell T."/>
            <person name="Martin R."/>
            <person name="McLaughlin D.J."/>
            <person name="Morgenstern I."/>
            <person name="Morin E."/>
            <person name="Murat C."/>
            <person name="Nagy L.G."/>
            <person name="Nolan M."/>
            <person name="Ohm R.A."/>
            <person name="Patyshakuliyeva A."/>
            <person name="Rokas A."/>
            <person name="Ruiz-Duenas F.J."/>
            <person name="Sabat G."/>
            <person name="Salamov A."/>
            <person name="Samejima M."/>
            <person name="Schmutz J."/>
            <person name="Slot J.C."/>
            <person name="St John F."/>
            <person name="Stenlid J."/>
            <person name="Sun H."/>
            <person name="Sun S."/>
            <person name="Syed K."/>
            <person name="Tsang A."/>
            <person name="Wiebenga A."/>
            <person name="Young D."/>
            <person name="Pisabarro A."/>
            <person name="Eastwood D.C."/>
            <person name="Martin F."/>
            <person name="Cullen D."/>
            <person name="Grigoriev I.V."/>
            <person name="Hibbett D.S."/>
        </authorList>
    </citation>
    <scope>NUCLEOTIDE SEQUENCE [LARGE SCALE GENOMIC DNA]</scope>
    <source>
        <strain evidence="2">RWD-64-598 SS2</strain>
    </source>
</reference>
<accession>A0A5M3N1K6</accession>
<dbReference type="RefSeq" id="XP_007764484.1">
    <property type="nucleotide sequence ID" value="XM_007766294.1"/>
</dbReference>
<evidence type="ECO:0000313" key="2">
    <source>
        <dbReference type="Proteomes" id="UP000053558"/>
    </source>
</evidence>
<evidence type="ECO:0000313" key="1">
    <source>
        <dbReference type="EMBL" id="EIW84785.1"/>
    </source>
</evidence>
<dbReference type="Proteomes" id="UP000053558">
    <property type="component" value="Unassembled WGS sequence"/>
</dbReference>
<gene>
    <name evidence="1" type="ORF">CONPUDRAFT_149654</name>
</gene>
<proteinExistence type="predicted"/>
<dbReference type="KEGG" id="cput:CONPUDRAFT_149654"/>
<protein>
    <submittedName>
        <fullName evidence="1">Uncharacterized protein</fullName>
    </submittedName>
</protein>
<comment type="caution">
    <text evidence="1">The sequence shown here is derived from an EMBL/GenBank/DDBJ whole genome shotgun (WGS) entry which is preliminary data.</text>
</comment>
<keyword evidence="2" id="KW-1185">Reference proteome</keyword>
<sequence length="401" mass="44852">MDQESCSLEHIAKITSDDKPDVGIISRPKRGGHSTGSAGEAQRCCDSLFILFKTNHYAVSPEESAAIADLLSDTHILTRDFDNAILTLRSLKRQVISFSTACKVFTSSVGRLPTEILAENFILARPRYVSEVEGLSSTSTRPHAGLLTSFNAAQVCRRWRQVALGTPWLWNTMHVYGVTDLDQDALHMPLEMLSMTKSVPSYLSVGLLSAHDVFIQMCRKGSLSVFEQKCRGLEVYAAFDRKHTRYLFYDYSKVRELLGRFKRVERLALLKLRLDDFSASASHWHKLAHLHLRVAETSQAHGPVKLPVCPHHTVLALMLNSHITLDLASSSAYPQLTDLSFIGLISRNPLPFCHNGLKRVGVQDTGEERFLDMATLPSLEELSTSIQEYSELQLGELVLRS</sequence>
<dbReference type="OrthoDB" id="2269034at2759"/>
<dbReference type="EMBL" id="JH711574">
    <property type="protein sequence ID" value="EIW84785.1"/>
    <property type="molecule type" value="Genomic_DNA"/>
</dbReference>
<dbReference type="AlphaFoldDB" id="A0A5M3N1K6"/>
<organism evidence="1 2">
    <name type="scientific">Coniophora puteana (strain RWD-64-598)</name>
    <name type="common">Brown rot fungus</name>
    <dbReference type="NCBI Taxonomy" id="741705"/>
    <lineage>
        <taxon>Eukaryota</taxon>
        <taxon>Fungi</taxon>
        <taxon>Dikarya</taxon>
        <taxon>Basidiomycota</taxon>
        <taxon>Agaricomycotina</taxon>
        <taxon>Agaricomycetes</taxon>
        <taxon>Agaricomycetidae</taxon>
        <taxon>Boletales</taxon>
        <taxon>Coniophorineae</taxon>
        <taxon>Coniophoraceae</taxon>
        <taxon>Coniophora</taxon>
    </lineage>
</organism>
<name>A0A5M3N1K6_CONPW</name>
<dbReference type="GeneID" id="19202625"/>